<feature type="domain" description="Type II secretion system protein GspF" evidence="7">
    <location>
        <begin position="156"/>
        <end position="282"/>
    </location>
</feature>
<dbReference type="Pfam" id="PF00482">
    <property type="entry name" value="T2SSF"/>
    <property type="match status" value="1"/>
</dbReference>
<proteinExistence type="predicted"/>
<evidence type="ECO:0008006" key="11">
    <source>
        <dbReference type="Google" id="ProtNLM"/>
    </source>
</evidence>
<feature type="transmembrane region" description="Helical" evidence="6">
    <location>
        <begin position="120"/>
        <end position="140"/>
    </location>
</feature>
<comment type="caution">
    <text evidence="9">The sequence shown here is derived from an EMBL/GenBank/DDBJ whole genome shotgun (WGS) entry which is preliminary data.</text>
</comment>
<keyword evidence="3 6" id="KW-0812">Transmembrane</keyword>
<evidence type="ECO:0000313" key="10">
    <source>
        <dbReference type="Proteomes" id="UP001501094"/>
    </source>
</evidence>
<keyword evidence="10" id="KW-1185">Reference proteome</keyword>
<evidence type="ECO:0000256" key="5">
    <source>
        <dbReference type="ARBA" id="ARBA00023136"/>
    </source>
</evidence>
<organism evidence="9 10">
    <name type="scientific">Myceligenerans crystallogenes</name>
    <dbReference type="NCBI Taxonomy" id="316335"/>
    <lineage>
        <taxon>Bacteria</taxon>
        <taxon>Bacillati</taxon>
        <taxon>Actinomycetota</taxon>
        <taxon>Actinomycetes</taxon>
        <taxon>Micrococcales</taxon>
        <taxon>Promicromonosporaceae</taxon>
        <taxon>Myceligenerans</taxon>
    </lineage>
</organism>
<comment type="subcellular location">
    <subcellularLocation>
        <location evidence="1">Cell membrane</location>
        <topology evidence="1">Multi-pass membrane protein</topology>
    </subcellularLocation>
</comment>
<keyword evidence="2" id="KW-1003">Cell membrane</keyword>
<evidence type="ECO:0000256" key="3">
    <source>
        <dbReference type="ARBA" id="ARBA00022692"/>
    </source>
</evidence>
<feature type="transmembrane region" description="Helical" evidence="6">
    <location>
        <begin position="50"/>
        <end position="69"/>
    </location>
</feature>
<evidence type="ECO:0000256" key="4">
    <source>
        <dbReference type="ARBA" id="ARBA00022989"/>
    </source>
</evidence>
<reference evidence="10" key="1">
    <citation type="journal article" date="2019" name="Int. J. Syst. Evol. Microbiol.">
        <title>The Global Catalogue of Microorganisms (GCM) 10K type strain sequencing project: providing services to taxonomists for standard genome sequencing and annotation.</title>
        <authorList>
            <consortium name="The Broad Institute Genomics Platform"/>
            <consortium name="The Broad Institute Genome Sequencing Center for Infectious Disease"/>
            <person name="Wu L."/>
            <person name="Ma J."/>
        </authorList>
    </citation>
    <scope>NUCLEOTIDE SEQUENCE [LARGE SCALE GENOMIC DNA]</scope>
    <source>
        <strain evidence="10">JCM 14326</strain>
    </source>
</reference>
<dbReference type="PANTHER" id="PTHR35007">
    <property type="entry name" value="INTEGRAL MEMBRANE PROTEIN-RELATED"/>
    <property type="match status" value="1"/>
</dbReference>
<evidence type="ECO:0000313" key="9">
    <source>
        <dbReference type="EMBL" id="GAA1849962.1"/>
    </source>
</evidence>
<evidence type="ECO:0000256" key="1">
    <source>
        <dbReference type="ARBA" id="ARBA00004651"/>
    </source>
</evidence>
<evidence type="ECO:0000259" key="8">
    <source>
        <dbReference type="Pfam" id="PF19359"/>
    </source>
</evidence>
<dbReference type="InterPro" id="IPR018076">
    <property type="entry name" value="T2SS_GspF_dom"/>
</dbReference>
<gene>
    <name evidence="9" type="ORF">GCM10009751_02780</name>
</gene>
<dbReference type="EMBL" id="BAAANL010000001">
    <property type="protein sequence ID" value="GAA1849962.1"/>
    <property type="molecule type" value="Genomic_DNA"/>
</dbReference>
<dbReference type="Gene3D" id="1.20.81.30">
    <property type="entry name" value="Type II secretion system (T2SS), domain F"/>
    <property type="match status" value="1"/>
</dbReference>
<evidence type="ECO:0000259" key="7">
    <source>
        <dbReference type="Pfam" id="PF00482"/>
    </source>
</evidence>
<feature type="transmembrane region" description="Helical" evidence="6">
    <location>
        <begin position="264"/>
        <end position="288"/>
    </location>
</feature>
<dbReference type="Pfam" id="PF19359">
    <property type="entry name" value="DUF5936"/>
    <property type="match status" value="1"/>
</dbReference>
<feature type="transmembrane region" description="Helical" evidence="6">
    <location>
        <begin position="90"/>
        <end position="114"/>
    </location>
</feature>
<dbReference type="PANTHER" id="PTHR35007:SF2">
    <property type="entry name" value="PILUS ASSEMBLE PROTEIN"/>
    <property type="match status" value="1"/>
</dbReference>
<keyword evidence="5 6" id="KW-0472">Membrane</keyword>
<sequence>MTDQVLTLLLAAGAAAVAALAVAGFRLVSSTGLEDVEAEYAPEALPRPRGFVVVLDALGAPLVPAAVRLHGRARLHRLDTRIRRAGRPEGVTLTMFVRREAALVLLGGLAGLLFATQGRWQFGLLLLVLLGTWMRLWLLLESRARQRQIDEELPDFLDVLAVTVTAGLGFRQALERVCEFHGGALAAEMRTALAEMNVGAPRRQVFEALRDRNRSGALGAFITAMLQAEELGVPLSDALTSIAADVRREHAERVRQRAARAAPLVSLAITVTILPGALILIVAAVLVANAEVLGGLFS</sequence>
<accession>A0ABP4ZBB8</accession>
<protein>
    <recommendedName>
        <fullName evidence="11">Tight adherence protein C</fullName>
    </recommendedName>
</protein>
<dbReference type="InterPro" id="IPR042094">
    <property type="entry name" value="T2SS_GspF_sf"/>
</dbReference>
<dbReference type="InterPro" id="IPR045980">
    <property type="entry name" value="DUF5936"/>
</dbReference>
<keyword evidence="4 6" id="KW-1133">Transmembrane helix</keyword>
<evidence type="ECO:0000256" key="6">
    <source>
        <dbReference type="SAM" id="Phobius"/>
    </source>
</evidence>
<name>A0ABP4ZBB8_9MICO</name>
<dbReference type="RefSeq" id="WP_344098876.1">
    <property type="nucleotide sequence ID" value="NZ_BAAANL010000001.1"/>
</dbReference>
<evidence type="ECO:0000256" key="2">
    <source>
        <dbReference type="ARBA" id="ARBA00022475"/>
    </source>
</evidence>
<dbReference type="Proteomes" id="UP001501094">
    <property type="component" value="Unassembled WGS sequence"/>
</dbReference>
<feature type="domain" description="DUF5936" evidence="8">
    <location>
        <begin position="53"/>
        <end position="136"/>
    </location>
</feature>